<name>A0A1N6YR60_9BACT</name>
<dbReference type="STRING" id="1077936.SAMN05421545_2660"/>
<dbReference type="Proteomes" id="UP000185924">
    <property type="component" value="Unassembled WGS sequence"/>
</dbReference>
<proteinExistence type="inferred from homology"/>
<keyword evidence="2" id="KW-0560">Oxidoreductase</keyword>
<dbReference type="InterPro" id="IPR000683">
    <property type="entry name" value="Gfo/Idh/MocA-like_OxRdtase_N"/>
</dbReference>
<dbReference type="EMBL" id="FTNM01000003">
    <property type="protein sequence ID" value="SIR17047.1"/>
    <property type="molecule type" value="Genomic_DNA"/>
</dbReference>
<dbReference type="PANTHER" id="PTHR22604">
    <property type="entry name" value="OXIDOREDUCTASES"/>
    <property type="match status" value="1"/>
</dbReference>
<dbReference type="InterPro" id="IPR036291">
    <property type="entry name" value="NAD(P)-bd_dom_sf"/>
</dbReference>
<sequence length="394" mass="44075">MKTNHYNLQTDRRKFLKGFTFTLGGTLLGMPLLSHSMDQHIGNLAYEAGTSQTGSQQKKKMGIALVGLGQYSTNELAPALQETQHCYLAGVVTGTPSKAEAWKKKYNIPDKNIYSYDTFDQIANNKDIDIVYVVLPNAMHAEYTIRAARAKKHVICEKPMATTLEDAQRMLDACRENGVQLAIGYRLHFEPFHQRVMELGQKQVYGKVKQIEARNSSDMTDGSLDVWRLNKQLAGGGSLMDLGIYCVQGAIYTMGKPPVAVTARYGEVTKPNYFHSVEQSINWQMEFADGVKAECNTSYADEENLLSAKAEKGWWRLSPAYAYEGKKGETHEGKIDLPNIYEQVRQMDGQAHSFMKNQPSIVPGEMGLRDMRVLMAIYESANAGGKRVEIRYGG</sequence>
<dbReference type="GO" id="GO:0000166">
    <property type="term" value="F:nucleotide binding"/>
    <property type="evidence" value="ECO:0007669"/>
    <property type="project" value="InterPro"/>
</dbReference>
<dbReference type="InterPro" id="IPR008354">
    <property type="entry name" value="Glc-Fru_OxRdtase_bac"/>
</dbReference>
<evidence type="ECO:0000259" key="3">
    <source>
        <dbReference type="Pfam" id="PF01408"/>
    </source>
</evidence>
<dbReference type="OrthoDB" id="9795543at2"/>
<dbReference type="AlphaFoldDB" id="A0A1N6YR60"/>
<dbReference type="RefSeq" id="WP_007656047.1">
    <property type="nucleotide sequence ID" value="NZ_FTNM01000003.1"/>
</dbReference>
<comment type="similarity">
    <text evidence="1">Belongs to the Gfo/Idh/MocA family.</text>
</comment>
<protein>
    <submittedName>
        <fullName evidence="5">Predicted dehydrogenase</fullName>
    </submittedName>
</protein>
<dbReference type="InterPro" id="IPR055170">
    <property type="entry name" value="GFO_IDH_MocA-like_dom"/>
</dbReference>
<organism evidence="5 6">
    <name type="scientific">Pontibacter lucknowensis</name>
    <dbReference type="NCBI Taxonomy" id="1077936"/>
    <lineage>
        <taxon>Bacteria</taxon>
        <taxon>Pseudomonadati</taxon>
        <taxon>Bacteroidota</taxon>
        <taxon>Cytophagia</taxon>
        <taxon>Cytophagales</taxon>
        <taxon>Hymenobacteraceae</taxon>
        <taxon>Pontibacter</taxon>
    </lineage>
</organism>
<dbReference type="Gene3D" id="3.30.360.10">
    <property type="entry name" value="Dihydrodipicolinate Reductase, domain 2"/>
    <property type="match status" value="1"/>
</dbReference>
<dbReference type="Pfam" id="PF01408">
    <property type="entry name" value="GFO_IDH_MocA"/>
    <property type="match status" value="1"/>
</dbReference>
<dbReference type="InterPro" id="IPR050984">
    <property type="entry name" value="Gfo/Idh/MocA_domain"/>
</dbReference>
<accession>A0A1N6YR60</accession>
<dbReference type="SUPFAM" id="SSF55347">
    <property type="entry name" value="Glyceraldehyde-3-phosphate dehydrogenase-like, C-terminal domain"/>
    <property type="match status" value="1"/>
</dbReference>
<dbReference type="GO" id="GO:0016491">
    <property type="term" value="F:oxidoreductase activity"/>
    <property type="evidence" value="ECO:0007669"/>
    <property type="project" value="UniProtKB-KW"/>
</dbReference>
<keyword evidence="6" id="KW-1185">Reference proteome</keyword>
<feature type="domain" description="GFO/IDH/MocA-like oxidoreductase" evidence="4">
    <location>
        <begin position="193"/>
        <end position="302"/>
    </location>
</feature>
<evidence type="ECO:0000313" key="5">
    <source>
        <dbReference type="EMBL" id="SIR17047.1"/>
    </source>
</evidence>
<dbReference type="Gene3D" id="3.40.50.720">
    <property type="entry name" value="NAD(P)-binding Rossmann-like Domain"/>
    <property type="match status" value="1"/>
</dbReference>
<reference evidence="6" key="1">
    <citation type="submission" date="2017-01" db="EMBL/GenBank/DDBJ databases">
        <authorList>
            <person name="Varghese N."/>
            <person name="Submissions S."/>
        </authorList>
    </citation>
    <scope>NUCLEOTIDE SEQUENCE [LARGE SCALE GENOMIC DNA]</scope>
    <source>
        <strain evidence="6">DM9</strain>
    </source>
</reference>
<dbReference type="PRINTS" id="PR01775">
    <property type="entry name" value="GLFROXRDTASE"/>
</dbReference>
<feature type="domain" description="Gfo/Idh/MocA-like oxidoreductase N-terminal" evidence="3">
    <location>
        <begin position="62"/>
        <end position="185"/>
    </location>
</feature>
<evidence type="ECO:0000259" key="4">
    <source>
        <dbReference type="Pfam" id="PF22725"/>
    </source>
</evidence>
<dbReference type="SUPFAM" id="SSF51735">
    <property type="entry name" value="NAD(P)-binding Rossmann-fold domains"/>
    <property type="match status" value="1"/>
</dbReference>
<dbReference type="PANTHER" id="PTHR22604:SF105">
    <property type="entry name" value="TRANS-1,2-DIHYDROBENZENE-1,2-DIOL DEHYDROGENASE"/>
    <property type="match status" value="1"/>
</dbReference>
<dbReference type="Pfam" id="PF22725">
    <property type="entry name" value="GFO_IDH_MocA_C3"/>
    <property type="match status" value="1"/>
</dbReference>
<evidence type="ECO:0000256" key="2">
    <source>
        <dbReference type="ARBA" id="ARBA00023002"/>
    </source>
</evidence>
<evidence type="ECO:0000313" key="6">
    <source>
        <dbReference type="Proteomes" id="UP000185924"/>
    </source>
</evidence>
<evidence type="ECO:0000256" key="1">
    <source>
        <dbReference type="ARBA" id="ARBA00010928"/>
    </source>
</evidence>
<gene>
    <name evidence="5" type="ORF">SAMN05421545_2660</name>
</gene>